<dbReference type="KEGG" id="siv:SSIL_1410"/>
<dbReference type="Proteomes" id="UP000006691">
    <property type="component" value="Chromosome"/>
</dbReference>
<gene>
    <name evidence="2" type="ordered locus">SSIL_1410</name>
</gene>
<feature type="domain" description="NTP pyrophosphohydrolase MazG-like" evidence="1">
    <location>
        <begin position="28"/>
        <end position="84"/>
    </location>
</feature>
<dbReference type="Gene3D" id="1.10.287.1080">
    <property type="entry name" value="MazG-like"/>
    <property type="match status" value="1"/>
</dbReference>
<keyword evidence="3" id="KW-1185">Reference proteome</keyword>
<dbReference type="HOGENOM" id="CLU_163144_1_0_9"/>
<evidence type="ECO:0000259" key="1">
    <source>
        <dbReference type="Pfam" id="PF03819"/>
    </source>
</evidence>
<proteinExistence type="predicted"/>
<sequence>MNELFKQVEQWSMNKGLDKADSSKQFLKVTEEVGEVAAALARNDKDALRDGIGDVVVTLIILAQQNGMDLEECLNCAYDEIKGRTGKMVNGVFVKSSDL</sequence>
<name>F2F2J5_SOLSS</name>
<accession>F2F2J5</accession>
<dbReference type="EMBL" id="AP012157">
    <property type="protein sequence ID" value="BAK15833.1"/>
    <property type="molecule type" value="Genomic_DNA"/>
</dbReference>
<dbReference type="Pfam" id="PF03819">
    <property type="entry name" value="MazG"/>
    <property type="match status" value="1"/>
</dbReference>
<reference evidence="3" key="1">
    <citation type="submission" date="2011-04" db="EMBL/GenBank/DDBJ databases">
        <title>Genome sequence of Solibacillus silvestris StLB046.</title>
        <authorList>
            <person name="Morohoshi T."/>
            <person name="Someya N."/>
            <person name="Ikeda T."/>
        </authorList>
    </citation>
    <scope>NUCLEOTIDE SEQUENCE [LARGE SCALE GENOMIC DNA]</scope>
    <source>
        <strain evidence="3">StLB046</strain>
    </source>
</reference>
<dbReference type="PATRIC" id="fig|1002809.3.peg.1422"/>
<dbReference type="PANTHER" id="PTHR42702">
    <property type="entry name" value="NUCLEOTIDE PYROPHOSPHOHYDROLASE"/>
    <property type="match status" value="1"/>
</dbReference>
<dbReference type="PANTHER" id="PTHR42702:SF1">
    <property type="entry name" value="REGULATORY PROTEIN FOR BETA-LACTAMASE"/>
    <property type="match status" value="1"/>
</dbReference>
<dbReference type="SUPFAM" id="SSF101386">
    <property type="entry name" value="all-alpha NTP pyrophosphatases"/>
    <property type="match status" value="1"/>
</dbReference>
<organism evidence="2 3">
    <name type="scientific">Solibacillus silvestris (strain StLB046)</name>
    <name type="common">Bacillus silvestris</name>
    <dbReference type="NCBI Taxonomy" id="1002809"/>
    <lineage>
        <taxon>Bacteria</taxon>
        <taxon>Bacillati</taxon>
        <taxon>Bacillota</taxon>
        <taxon>Bacilli</taxon>
        <taxon>Bacillales</taxon>
        <taxon>Caryophanaceae</taxon>
        <taxon>Solibacillus</taxon>
    </lineage>
</organism>
<dbReference type="CDD" id="cd11540">
    <property type="entry name" value="NTP-PPase_u3"/>
    <property type="match status" value="1"/>
</dbReference>
<dbReference type="InterPro" id="IPR004518">
    <property type="entry name" value="MazG-like_dom"/>
</dbReference>
<evidence type="ECO:0000313" key="2">
    <source>
        <dbReference type="EMBL" id="BAK15833.1"/>
    </source>
</evidence>
<dbReference type="eggNOG" id="COG1694">
    <property type="taxonomic scope" value="Bacteria"/>
</dbReference>
<reference evidence="2 3" key="2">
    <citation type="journal article" date="2012" name="J. Biosci. Bioeng.">
        <title>Complete genome sequence and characterization of the N-acylhomoserine lactone-degrading gene of the potato leaf-associated Solibacillus silvestris.</title>
        <authorList>
            <person name="Morohoshi T."/>
            <person name="Tominaga Y."/>
            <person name="Someya N."/>
            <person name="Ikeda T."/>
        </authorList>
    </citation>
    <scope>NUCLEOTIDE SEQUENCE [LARGE SCALE GENOMIC DNA]</scope>
    <source>
        <strain evidence="2 3">StLB046</strain>
    </source>
</reference>
<dbReference type="STRING" id="1002809.SSIL_1410"/>
<dbReference type="AlphaFoldDB" id="F2F2J5"/>
<protein>
    <submittedName>
        <fullName evidence="2">Predicted pyrophosphatase</fullName>
    </submittedName>
</protein>
<dbReference type="RefSeq" id="WP_014823286.1">
    <property type="nucleotide sequence ID" value="NC_018065.1"/>
</dbReference>
<evidence type="ECO:0000313" key="3">
    <source>
        <dbReference type="Proteomes" id="UP000006691"/>
    </source>
</evidence>